<organism evidence="2 3">
    <name type="scientific">Yersinia nurmii</name>
    <dbReference type="NCBI Taxonomy" id="685706"/>
    <lineage>
        <taxon>Bacteria</taxon>
        <taxon>Pseudomonadati</taxon>
        <taxon>Pseudomonadota</taxon>
        <taxon>Gammaproteobacteria</taxon>
        <taxon>Enterobacterales</taxon>
        <taxon>Yersiniaceae</taxon>
        <taxon>Yersinia</taxon>
    </lineage>
</organism>
<dbReference type="EMBL" id="CPYD01000017">
    <property type="protein sequence ID" value="CNF21816.1"/>
    <property type="molecule type" value="Genomic_DNA"/>
</dbReference>
<protein>
    <submittedName>
        <fullName evidence="2">Uncharacterized protein</fullName>
    </submittedName>
</protein>
<comment type="caution">
    <text evidence="2">The sequence shown here is derived from an EMBL/GenBank/DDBJ whole genome shotgun (WGS) entry which is preliminary data.</text>
</comment>
<evidence type="ECO:0000313" key="2">
    <source>
        <dbReference type="EMBL" id="CNF21816.1"/>
    </source>
</evidence>
<sequence>MGIKPGPKPVAKSTGKEDKRQRVTPENKPKHPVLKDRGHKGLQISFDSADHLAEEVAALKESGK</sequence>
<dbReference type="Proteomes" id="UP000040578">
    <property type="component" value="Unassembled WGS sequence"/>
</dbReference>
<dbReference type="RefSeq" id="WP_049602020.1">
    <property type="nucleotide sequence ID" value="NZ_CPYD01000017.1"/>
</dbReference>
<evidence type="ECO:0000313" key="3">
    <source>
        <dbReference type="Proteomes" id="UP000040578"/>
    </source>
</evidence>
<evidence type="ECO:0000256" key="1">
    <source>
        <dbReference type="SAM" id="MobiDB-lite"/>
    </source>
</evidence>
<name>A0ABP1YJZ6_9GAMM</name>
<feature type="compositionally biased region" description="Basic and acidic residues" evidence="1">
    <location>
        <begin position="14"/>
        <end position="36"/>
    </location>
</feature>
<accession>A0ABP1YJZ6</accession>
<keyword evidence="3" id="KW-1185">Reference proteome</keyword>
<gene>
    <name evidence="2" type="ORF">ERS137967_03589</name>
</gene>
<feature type="region of interest" description="Disordered" evidence="1">
    <location>
        <begin position="1"/>
        <end position="40"/>
    </location>
</feature>
<reference evidence="2 3" key="1">
    <citation type="submission" date="2015-03" db="EMBL/GenBank/DDBJ databases">
        <authorList>
            <consortium name="Pathogen Informatics"/>
            <person name="Murphy D."/>
        </authorList>
    </citation>
    <scope>NUCLEOTIDE SEQUENCE [LARGE SCALE GENOMIC DNA]</scope>
    <source>
        <strain evidence="3">type strain: CIP110231</strain>
    </source>
</reference>
<proteinExistence type="predicted"/>